<proteinExistence type="inferred from homology"/>
<keyword evidence="5" id="KW-0813">Transport</keyword>
<keyword evidence="5" id="KW-0997">Cell inner membrane</keyword>
<feature type="transmembrane region" description="Helical" evidence="5">
    <location>
        <begin position="266"/>
        <end position="285"/>
    </location>
</feature>
<protein>
    <recommendedName>
        <fullName evidence="5">Sec-independent protein translocase protein TatC</fullName>
    </recommendedName>
</protein>
<name>D6YTD6_WADCW</name>
<keyword evidence="5" id="KW-0653">Protein transport</keyword>
<keyword evidence="5" id="KW-0811">Translocation</keyword>
<dbReference type="eggNOG" id="COG0805">
    <property type="taxonomic scope" value="Bacteria"/>
</dbReference>
<evidence type="ECO:0000313" key="6">
    <source>
        <dbReference type="EMBL" id="ADI37397.1"/>
    </source>
</evidence>
<feature type="transmembrane region" description="Helical" evidence="5">
    <location>
        <begin position="204"/>
        <end position="230"/>
    </location>
</feature>
<dbReference type="Pfam" id="PF00902">
    <property type="entry name" value="TatC"/>
    <property type="match status" value="1"/>
</dbReference>
<dbReference type="PRINTS" id="PR01840">
    <property type="entry name" value="TATCFAMILY"/>
</dbReference>
<comment type="subunit">
    <text evidence="5">Forms a complex with TatA.</text>
</comment>
<keyword evidence="5" id="KW-1003">Cell membrane</keyword>
<dbReference type="Proteomes" id="UP000001505">
    <property type="component" value="Chromosome"/>
</dbReference>
<feature type="transmembrane region" description="Helical" evidence="5">
    <location>
        <begin position="242"/>
        <end position="260"/>
    </location>
</feature>
<keyword evidence="4 5" id="KW-0472">Membrane</keyword>
<dbReference type="InterPro" id="IPR002033">
    <property type="entry name" value="TatC"/>
</dbReference>
<dbReference type="HOGENOM" id="CLU_031942_5_0_0"/>
<keyword evidence="3 5" id="KW-1133">Transmembrane helix</keyword>
<dbReference type="GO" id="GO:0009977">
    <property type="term" value="F:proton motive force dependent protein transmembrane transporter activity"/>
    <property type="evidence" value="ECO:0007669"/>
    <property type="project" value="TreeGrafter"/>
</dbReference>
<dbReference type="GO" id="GO:0033281">
    <property type="term" value="C:TAT protein transport complex"/>
    <property type="evidence" value="ECO:0007669"/>
    <property type="project" value="UniProtKB-UniRule"/>
</dbReference>
<dbReference type="PANTHER" id="PTHR30371:SF0">
    <property type="entry name" value="SEC-INDEPENDENT PROTEIN TRANSLOCASE PROTEIN TATC, CHLOROPLASTIC-RELATED"/>
    <property type="match status" value="1"/>
</dbReference>
<evidence type="ECO:0000256" key="4">
    <source>
        <dbReference type="ARBA" id="ARBA00023136"/>
    </source>
</evidence>
<dbReference type="GO" id="GO:0065002">
    <property type="term" value="P:intracellular protein transmembrane transport"/>
    <property type="evidence" value="ECO:0007669"/>
    <property type="project" value="TreeGrafter"/>
</dbReference>
<feature type="transmembrane region" description="Helical" evidence="5">
    <location>
        <begin position="27"/>
        <end position="46"/>
    </location>
</feature>
<dbReference type="EMBL" id="CP001928">
    <property type="protein sequence ID" value="ADI37397.1"/>
    <property type="molecule type" value="Genomic_DNA"/>
</dbReference>
<evidence type="ECO:0000256" key="1">
    <source>
        <dbReference type="ARBA" id="ARBA00004141"/>
    </source>
</evidence>
<feature type="transmembrane region" description="Helical" evidence="5">
    <location>
        <begin position="157"/>
        <end position="184"/>
    </location>
</feature>
<sequence length="298" mass="33702">MEKKRQTTTMESSNDHFWGHVDALRSTLIRVLATIALAMSVVLFFHRPIIDFFTSPLESSAIKTESITQSKITNTSSNPVSYYLQHDNRYLVLAPNESLTVTETHPPKLAIFSPSEGLTTILKVCFWVGAASSAPIWLYWIYLFVAPALHTSEKRLFIPFALFSLCFSLLGVTFCYLFTIPIANQYLNGFNAKLGMNVWGLEHYLNYTLILLAANAIAFEACVALFFLVHYGKISEKGMSKYRKHVIVSIFTLSAILTPPDVFTQVMMALPLMGFYELGIVYARIRRKSRCSQILTHD</sequence>
<feature type="transmembrane region" description="Helical" evidence="5">
    <location>
        <begin position="121"/>
        <end position="145"/>
    </location>
</feature>
<reference evidence="6 7" key="1">
    <citation type="journal article" date="2010" name="PLoS ONE">
        <title>The Waddlia genome: a window into chlamydial biology.</title>
        <authorList>
            <person name="Bertelli C."/>
            <person name="Collyn F."/>
            <person name="Croxatto A."/>
            <person name="Ruckert C."/>
            <person name="Polkinghorne A."/>
            <person name="Kebbi-Beghdadi C."/>
            <person name="Goesmann A."/>
            <person name="Vaughan L."/>
            <person name="Greub G."/>
        </authorList>
    </citation>
    <scope>NUCLEOTIDE SEQUENCE [LARGE SCALE GENOMIC DNA]</scope>
    <source>
        <strain evidence="7">ATCC VR-1470 / WSU 86-1044</strain>
    </source>
</reference>
<dbReference type="STRING" id="716544.wcw_0020"/>
<evidence type="ECO:0000256" key="5">
    <source>
        <dbReference type="HAMAP-Rule" id="MF_00902"/>
    </source>
</evidence>
<evidence type="ECO:0000256" key="2">
    <source>
        <dbReference type="ARBA" id="ARBA00022692"/>
    </source>
</evidence>
<evidence type="ECO:0000256" key="3">
    <source>
        <dbReference type="ARBA" id="ARBA00022989"/>
    </source>
</evidence>
<comment type="subcellular location">
    <subcellularLocation>
        <location evidence="5">Cell inner membrane</location>
        <topology evidence="5">Multi-pass membrane protein</topology>
    </subcellularLocation>
    <subcellularLocation>
        <location evidence="1">Membrane</location>
        <topology evidence="1">Multi-pass membrane protein</topology>
    </subcellularLocation>
</comment>
<comment type="similarity">
    <text evidence="5">Belongs to the TatC family.</text>
</comment>
<keyword evidence="2 5" id="KW-0812">Transmembrane</keyword>
<dbReference type="HAMAP" id="MF_00902">
    <property type="entry name" value="TatC"/>
    <property type="match status" value="1"/>
</dbReference>
<dbReference type="AlphaFoldDB" id="D6YTD6"/>
<dbReference type="KEGG" id="wch:wcw_0020"/>
<dbReference type="RefSeq" id="WP_013181125.1">
    <property type="nucleotide sequence ID" value="NC_014225.1"/>
</dbReference>
<gene>
    <name evidence="5 6" type="primary">tatC</name>
    <name evidence="6" type="ordered locus">wcw_0020</name>
</gene>
<comment type="function">
    <text evidence="5">Part of the twin-arginine translocation (Tat) system that transports large folded proteins containing a characteristic twin-arginine motif in their signal peptide across membranes.</text>
</comment>
<organism evidence="6 7">
    <name type="scientific">Waddlia chondrophila (strain ATCC VR-1470 / WSU 86-1044)</name>
    <dbReference type="NCBI Taxonomy" id="716544"/>
    <lineage>
        <taxon>Bacteria</taxon>
        <taxon>Pseudomonadati</taxon>
        <taxon>Chlamydiota</taxon>
        <taxon>Chlamydiia</taxon>
        <taxon>Parachlamydiales</taxon>
        <taxon>Waddliaceae</taxon>
        <taxon>Waddlia</taxon>
    </lineage>
</organism>
<dbReference type="PANTHER" id="PTHR30371">
    <property type="entry name" value="SEC-INDEPENDENT PROTEIN TRANSLOCASE PROTEIN TATC"/>
    <property type="match status" value="1"/>
</dbReference>
<accession>D6YTD6</accession>
<evidence type="ECO:0000313" key="7">
    <source>
        <dbReference type="Proteomes" id="UP000001505"/>
    </source>
</evidence>
<dbReference type="GO" id="GO:0043953">
    <property type="term" value="P:protein transport by the Tat complex"/>
    <property type="evidence" value="ECO:0007669"/>
    <property type="project" value="UniProtKB-UniRule"/>
</dbReference>
<keyword evidence="7" id="KW-1185">Reference proteome</keyword>